<feature type="DNA-binding region" description="Homeobox" evidence="4">
    <location>
        <begin position="152"/>
        <end position="211"/>
    </location>
</feature>
<dbReference type="Gene3D" id="1.10.10.60">
    <property type="entry name" value="Homeodomain-like"/>
    <property type="match status" value="1"/>
</dbReference>
<dbReference type="PROSITE" id="PS50071">
    <property type="entry name" value="HOMEOBOX_2"/>
    <property type="match status" value="1"/>
</dbReference>
<sequence length="332" mass="36214">MADSGPEINDDVFNSSFYGFMSELGPQQNNGDLSDWIDNVDLNLFDSGTTTDAAPQQATSGLEAHVSPDSRSSGGSGGTSLPQTDPETCVTQDHDDATSSGSPDDNNGLSGSVRVEPGCLGLTETVDGTSTVVHDPPTAPEKSSTTAVSTTKGKVRVAFSERQLDALVQRFNVQRYLTPAEMKDLAGMTGLTYKQVKTWFQNRRMKLRRQQKDNTWLGERSNIRDGPIHGTMNNHHFPSNVPPYQGQTQTQFMDHYNHHVMQAPFRQTVQQNTNFYLPPMGSAAGSAAYTHWSSNTSQTVMPNQPQMAAWSIPPGEYEFNANALNSASANNF</sequence>
<gene>
    <name evidence="8" type="ORF">Q5P01_000933</name>
</gene>
<organism evidence="8 9">
    <name type="scientific">Channa striata</name>
    <name type="common">Snakehead murrel</name>
    <name type="synonym">Ophicephalus striatus</name>
    <dbReference type="NCBI Taxonomy" id="64152"/>
    <lineage>
        <taxon>Eukaryota</taxon>
        <taxon>Metazoa</taxon>
        <taxon>Chordata</taxon>
        <taxon>Craniata</taxon>
        <taxon>Vertebrata</taxon>
        <taxon>Euteleostomi</taxon>
        <taxon>Actinopterygii</taxon>
        <taxon>Neopterygii</taxon>
        <taxon>Teleostei</taxon>
        <taxon>Neoteleostei</taxon>
        <taxon>Acanthomorphata</taxon>
        <taxon>Anabantaria</taxon>
        <taxon>Anabantiformes</taxon>
        <taxon>Channoidei</taxon>
        <taxon>Channidae</taxon>
        <taxon>Channa</taxon>
    </lineage>
</organism>
<dbReference type="InterPro" id="IPR009057">
    <property type="entry name" value="Homeodomain-like_sf"/>
</dbReference>
<keyword evidence="3 4" id="KW-0539">Nucleus</keyword>
<dbReference type="Pfam" id="PF00046">
    <property type="entry name" value="Homeodomain"/>
    <property type="match status" value="1"/>
</dbReference>
<feature type="compositionally biased region" description="Polar residues" evidence="6">
    <location>
        <begin position="98"/>
        <end position="110"/>
    </location>
</feature>
<dbReference type="PANTHER" id="PTHR24327">
    <property type="entry name" value="HOMEOBOX PROTEIN"/>
    <property type="match status" value="1"/>
</dbReference>
<dbReference type="PANTHER" id="PTHR24327:SF88">
    <property type="entry name" value="NANOG"/>
    <property type="match status" value="1"/>
</dbReference>
<dbReference type="GO" id="GO:0000978">
    <property type="term" value="F:RNA polymerase II cis-regulatory region sequence-specific DNA binding"/>
    <property type="evidence" value="ECO:0007669"/>
    <property type="project" value="TreeGrafter"/>
</dbReference>
<dbReference type="CDD" id="cd00086">
    <property type="entry name" value="homeodomain"/>
    <property type="match status" value="1"/>
</dbReference>
<evidence type="ECO:0000256" key="3">
    <source>
        <dbReference type="ARBA" id="ARBA00023242"/>
    </source>
</evidence>
<dbReference type="SMART" id="SM00389">
    <property type="entry name" value="HOX"/>
    <property type="match status" value="1"/>
</dbReference>
<dbReference type="GO" id="GO:0005634">
    <property type="term" value="C:nucleus"/>
    <property type="evidence" value="ECO:0007669"/>
    <property type="project" value="UniProtKB-SubCell"/>
</dbReference>
<dbReference type="PROSITE" id="PS00027">
    <property type="entry name" value="HOMEOBOX_1"/>
    <property type="match status" value="1"/>
</dbReference>
<comment type="subcellular location">
    <subcellularLocation>
        <location evidence="4 5">Nucleus</location>
    </subcellularLocation>
</comment>
<evidence type="ECO:0000313" key="9">
    <source>
        <dbReference type="Proteomes" id="UP001187415"/>
    </source>
</evidence>
<dbReference type="AlphaFoldDB" id="A0AA88II17"/>
<evidence type="ECO:0000259" key="7">
    <source>
        <dbReference type="PROSITE" id="PS50071"/>
    </source>
</evidence>
<evidence type="ECO:0000256" key="5">
    <source>
        <dbReference type="RuleBase" id="RU000682"/>
    </source>
</evidence>
<dbReference type="InterPro" id="IPR017970">
    <property type="entry name" value="Homeobox_CS"/>
</dbReference>
<feature type="region of interest" description="Disordered" evidence="6">
    <location>
        <begin position="48"/>
        <end position="149"/>
    </location>
</feature>
<evidence type="ECO:0000256" key="2">
    <source>
        <dbReference type="ARBA" id="ARBA00023155"/>
    </source>
</evidence>
<dbReference type="SUPFAM" id="SSF46689">
    <property type="entry name" value="Homeodomain-like"/>
    <property type="match status" value="1"/>
</dbReference>
<reference evidence="8" key="1">
    <citation type="submission" date="2023-07" db="EMBL/GenBank/DDBJ databases">
        <title>Chromosome-level Genome Assembly of Striped Snakehead (Channa striata).</title>
        <authorList>
            <person name="Liu H."/>
        </authorList>
    </citation>
    <scope>NUCLEOTIDE SEQUENCE</scope>
    <source>
        <strain evidence="8">Gz</strain>
        <tissue evidence="8">Muscle</tissue>
    </source>
</reference>
<evidence type="ECO:0000256" key="4">
    <source>
        <dbReference type="PROSITE-ProRule" id="PRU00108"/>
    </source>
</evidence>
<feature type="compositionally biased region" description="Polar residues" evidence="6">
    <location>
        <begin position="48"/>
        <end position="60"/>
    </location>
</feature>
<dbReference type="InterPro" id="IPR050460">
    <property type="entry name" value="Distal-less_Homeobox_TF"/>
</dbReference>
<dbReference type="Proteomes" id="UP001187415">
    <property type="component" value="Unassembled WGS sequence"/>
</dbReference>
<comment type="caution">
    <text evidence="8">The sequence shown here is derived from an EMBL/GenBank/DDBJ whole genome shotgun (WGS) entry which is preliminary data.</text>
</comment>
<name>A0AA88II17_CHASR</name>
<evidence type="ECO:0000256" key="6">
    <source>
        <dbReference type="SAM" id="MobiDB-lite"/>
    </source>
</evidence>
<keyword evidence="9" id="KW-1185">Reference proteome</keyword>
<evidence type="ECO:0000313" key="8">
    <source>
        <dbReference type="EMBL" id="KAK2812886.1"/>
    </source>
</evidence>
<feature type="compositionally biased region" description="Polar residues" evidence="6">
    <location>
        <begin position="81"/>
        <end position="91"/>
    </location>
</feature>
<dbReference type="EMBL" id="JAUPFM010000114">
    <property type="protein sequence ID" value="KAK2812886.1"/>
    <property type="molecule type" value="Genomic_DNA"/>
</dbReference>
<accession>A0AA88II17</accession>
<keyword evidence="2 4" id="KW-0371">Homeobox</keyword>
<dbReference type="InterPro" id="IPR001356">
    <property type="entry name" value="HD"/>
</dbReference>
<evidence type="ECO:0000256" key="1">
    <source>
        <dbReference type="ARBA" id="ARBA00023125"/>
    </source>
</evidence>
<proteinExistence type="predicted"/>
<dbReference type="GO" id="GO:0000981">
    <property type="term" value="F:DNA-binding transcription factor activity, RNA polymerase II-specific"/>
    <property type="evidence" value="ECO:0007669"/>
    <property type="project" value="InterPro"/>
</dbReference>
<keyword evidence="1 4" id="KW-0238">DNA-binding</keyword>
<protein>
    <recommendedName>
        <fullName evidence="7">Homeobox domain-containing protein</fullName>
    </recommendedName>
</protein>
<feature type="domain" description="Homeobox" evidence="7">
    <location>
        <begin position="150"/>
        <end position="210"/>
    </location>
</feature>